<accession>A0A061FR89</accession>
<keyword evidence="3" id="KW-1185">Reference proteome</keyword>
<dbReference type="Gramene" id="EOY19433">
    <property type="protein sequence ID" value="EOY19433"/>
    <property type="gene ID" value="TCM_044540"/>
</dbReference>
<dbReference type="AlphaFoldDB" id="A0A061FR89"/>
<dbReference type="HOGENOM" id="CLU_2817583_0_0_1"/>
<gene>
    <name evidence="2" type="ORF">TCM_044540</name>
</gene>
<organism evidence="2 3">
    <name type="scientific">Theobroma cacao</name>
    <name type="common">Cacao</name>
    <name type="synonym">Cocoa</name>
    <dbReference type="NCBI Taxonomy" id="3641"/>
    <lineage>
        <taxon>Eukaryota</taxon>
        <taxon>Viridiplantae</taxon>
        <taxon>Streptophyta</taxon>
        <taxon>Embryophyta</taxon>
        <taxon>Tracheophyta</taxon>
        <taxon>Spermatophyta</taxon>
        <taxon>Magnoliopsida</taxon>
        <taxon>eudicotyledons</taxon>
        <taxon>Gunneridae</taxon>
        <taxon>Pentapetalae</taxon>
        <taxon>rosids</taxon>
        <taxon>malvids</taxon>
        <taxon>Malvales</taxon>
        <taxon>Malvaceae</taxon>
        <taxon>Byttnerioideae</taxon>
        <taxon>Theobroma</taxon>
    </lineage>
</organism>
<reference evidence="2 3" key="1">
    <citation type="journal article" date="2013" name="Genome Biol.">
        <title>The genome sequence of the most widely cultivated cacao type and its use to identify candidate genes regulating pod color.</title>
        <authorList>
            <person name="Motamayor J.C."/>
            <person name="Mockaitis K."/>
            <person name="Schmutz J."/>
            <person name="Haiminen N."/>
            <person name="Iii D.L."/>
            <person name="Cornejo O."/>
            <person name="Findley S.D."/>
            <person name="Zheng P."/>
            <person name="Utro F."/>
            <person name="Royaert S."/>
            <person name="Saski C."/>
            <person name="Jenkins J."/>
            <person name="Podicheti R."/>
            <person name="Zhao M."/>
            <person name="Scheffler B.E."/>
            <person name="Stack J.C."/>
            <person name="Feltus F.A."/>
            <person name="Mustiga G.M."/>
            <person name="Amores F."/>
            <person name="Phillips W."/>
            <person name="Marelli J.P."/>
            <person name="May G.D."/>
            <person name="Shapiro H."/>
            <person name="Ma J."/>
            <person name="Bustamante C.D."/>
            <person name="Schnell R.J."/>
            <person name="Main D."/>
            <person name="Gilbert D."/>
            <person name="Parida L."/>
            <person name="Kuhn D.N."/>
        </authorList>
    </citation>
    <scope>NUCLEOTIDE SEQUENCE [LARGE SCALE GENOMIC DNA]</scope>
    <source>
        <strain evidence="3">cv. Matina 1-6</strain>
    </source>
</reference>
<proteinExistence type="predicted"/>
<name>A0A061FR89_THECC</name>
<evidence type="ECO:0000313" key="2">
    <source>
        <dbReference type="EMBL" id="EOY19433.1"/>
    </source>
</evidence>
<evidence type="ECO:0000256" key="1">
    <source>
        <dbReference type="SAM" id="MobiDB-lite"/>
    </source>
</evidence>
<dbReference type="InParanoid" id="A0A061FR89"/>
<evidence type="ECO:0000313" key="3">
    <source>
        <dbReference type="Proteomes" id="UP000026915"/>
    </source>
</evidence>
<feature type="compositionally biased region" description="Basic and acidic residues" evidence="1">
    <location>
        <begin position="46"/>
        <end position="57"/>
    </location>
</feature>
<protein>
    <submittedName>
        <fullName evidence="2">Uncharacterized protein</fullName>
    </submittedName>
</protein>
<feature type="region of interest" description="Disordered" evidence="1">
    <location>
        <begin position="41"/>
        <end position="67"/>
    </location>
</feature>
<dbReference type="EMBL" id="CM001888">
    <property type="protein sequence ID" value="EOY19433.1"/>
    <property type="molecule type" value="Genomic_DNA"/>
</dbReference>
<dbReference type="Proteomes" id="UP000026915">
    <property type="component" value="Chromosome 10"/>
</dbReference>
<sequence length="67" mass="7466">MTKSLQSTLPSEQYLYENVGVDVDLVMVSFWHLNVVLFGTMGSSKDPSDPSDLERWNGSRANQDEGS</sequence>